<feature type="compositionally biased region" description="Basic residues" evidence="1">
    <location>
        <begin position="250"/>
        <end position="267"/>
    </location>
</feature>
<reference evidence="3" key="1">
    <citation type="submission" date="2022-07" db="EMBL/GenBank/DDBJ databases">
        <title>Fungi with potential for degradation of polypropylene.</title>
        <authorList>
            <person name="Gostincar C."/>
        </authorList>
    </citation>
    <scope>NUCLEOTIDE SEQUENCE</scope>
    <source>
        <strain evidence="3">EXF-13287</strain>
    </source>
</reference>
<dbReference type="AlphaFoldDB" id="A0AA38W149"/>
<sequence>MDPPRVSDENVRPQPGHRKRPLRTYGRRAQLLPQRETEPPRKKRALEDNSDGNDSPRADSYLPSSPQLPKLPVQTSAQSVKRGSILAFFKPVPAPTSSSGPESQVPSDATRTEMVPSSPPSSPPSLPRPMKTKRRLTTRINSLRDLEEEEGQKENKPIEEDDMEAATTVGLAHSEVLQDPKSSLRNPSVPPNGTPADGGFKVKHEAKRRLRKATVQTTLNLSTAAEPGFTICKECDLLYNPLNEKDRKDHARQHAAVMRRKGRDSVS</sequence>
<protein>
    <recommendedName>
        <fullName evidence="2">N-acetyltransferase ESCO zinc-finger domain-containing protein</fullName>
    </recommendedName>
</protein>
<evidence type="ECO:0000313" key="4">
    <source>
        <dbReference type="Proteomes" id="UP001174691"/>
    </source>
</evidence>
<evidence type="ECO:0000256" key="1">
    <source>
        <dbReference type="SAM" id="MobiDB-lite"/>
    </source>
</evidence>
<keyword evidence="4" id="KW-1185">Reference proteome</keyword>
<proteinExistence type="predicted"/>
<feature type="compositionally biased region" description="Basic residues" evidence="1">
    <location>
        <begin position="15"/>
        <end position="26"/>
    </location>
</feature>
<accession>A0AA38W149</accession>
<feature type="region of interest" description="Disordered" evidence="1">
    <location>
        <begin position="1"/>
        <end position="161"/>
    </location>
</feature>
<comment type="caution">
    <text evidence="3">The sequence shown here is derived from an EMBL/GenBank/DDBJ whole genome shotgun (WGS) entry which is preliminary data.</text>
</comment>
<dbReference type="InterPro" id="IPR028005">
    <property type="entry name" value="AcTrfase_ESCO_Znf_dom"/>
</dbReference>
<feature type="compositionally biased region" description="Polar residues" evidence="1">
    <location>
        <begin position="95"/>
        <end position="109"/>
    </location>
</feature>
<name>A0AA38W149_9PEZI</name>
<evidence type="ECO:0000259" key="2">
    <source>
        <dbReference type="Pfam" id="PF13878"/>
    </source>
</evidence>
<evidence type="ECO:0000313" key="3">
    <source>
        <dbReference type="EMBL" id="KAJ9158005.1"/>
    </source>
</evidence>
<feature type="compositionally biased region" description="Polar residues" evidence="1">
    <location>
        <begin position="62"/>
        <end position="81"/>
    </location>
</feature>
<feature type="compositionally biased region" description="Pro residues" evidence="1">
    <location>
        <begin position="117"/>
        <end position="127"/>
    </location>
</feature>
<feature type="region of interest" description="Disordered" evidence="1">
    <location>
        <begin position="246"/>
        <end position="267"/>
    </location>
</feature>
<dbReference type="EMBL" id="JANBVN010000043">
    <property type="protein sequence ID" value="KAJ9158005.1"/>
    <property type="molecule type" value="Genomic_DNA"/>
</dbReference>
<feature type="compositionally biased region" description="Basic and acidic residues" evidence="1">
    <location>
        <begin position="1"/>
        <end position="11"/>
    </location>
</feature>
<feature type="region of interest" description="Disordered" evidence="1">
    <location>
        <begin position="177"/>
        <end position="200"/>
    </location>
</feature>
<dbReference type="Proteomes" id="UP001174691">
    <property type="component" value="Unassembled WGS sequence"/>
</dbReference>
<dbReference type="Pfam" id="PF13878">
    <property type="entry name" value="zf-C2H2_3"/>
    <property type="match status" value="1"/>
</dbReference>
<gene>
    <name evidence="3" type="ORF">NKR19_g3737</name>
</gene>
<organism evidence="3 4">
    <name type="scientific">Coniochaeta hoffmannii</name>
    <dbReference type="NCBI Taxonomy" id="91930"/>
    <lineage>
        <taxon>Eukaryota</taxon>
        <taxon>Fungi</taxon>
        <taxon>Dikarya</taxon>
        <taxon>Ascomycota</taxon>
        <taxon>Pezizomycotina</taxon>
        <taxon>Sordariomycetes</taxon>
        <taxon>Sordariomycetidae</taxon>
        <taxon>Coniochaetales</taxon>
        <taxon>Coniochaetaceae</taxon>
        <taxon>Coniochaeta</taxon>
    </lineage>
</organism>
<feature type="domain" description="N-acetyltransferase ESCO zinc-finger" evidence="2">
    <location>
        <begin position="216"/>
        <end position="255"/>
    </location>
</feature>